<dbReference type="Proteomes" id="UP000006049">
    <property type="component" value="Chromosome"/>
</dbReference>
<name>I3YYA2_AEQSU</name>
<dbReference type="STRING" id="746697.Aeqsu_2513"/>
<dbReference type="EMBL" id="CP003280">
    <property type="protein sequence ID" value="AFL81970.1"/>
    <property type="molecule type" value="Genomic_DNA"/>
</dbReference>
<dbReference type="AlphaFoldDB" id="I3YYA2"/>
<sequence>MERIIFRKPISIYNWSIFAEIRYSSFVKLRLSFIKIIKLMKIHIKITDLKKVSELDFYWKNADYKNLLKEFGYPDVEAIAENELLDYLFLAILDYNPAEAAAVILTYKMSDKLNEGQIRNLANEMLLDKLAEEYPDPALHFDIFNINQFLRKAYNGSFPDTEATIITAEIHGIGEEDEMTKEILIKGLSNGLRESNLVKRLYGDQLNGNLPFEDAGKVIWHFRKLSENEVEIITSNYLIAREDFGLMEFEAELKYFEED</sequence>
<dbReference type="eggNOG" id="ENOG502ZB9Q">
    <property type="taxonomic scope" value="Bacteria"/>
</dbReference>
<organism evidence="1 2">
    <name type="scientific">Aequorivita sublithincola (strain DSM 14238 / LMG 21431 / ACAM 643 / 9-3)</name>
    <dbReference type="NCBI Taxonomy" id="746697"/>
    <lineage>
        <taxon>Bacteria</taxon>
        <taxon>Pseudomonadati</taxon>
        <taxon>Bacteroidota</taxon>
        <taxon>Flavobacteriia</taxon>
        <taxon>Flavobacteriales</taxon>
        <taxon>Flavobacteriaceae</taxon>
        <taxon>Aequorivita</taxon>
    </lineage>
</organism>
<protein>
    <submittedName>
        <fullName evidence="1">Uncharacterized protein</fullName>
    </submittedName>
</protein>
<accession>I3YYA2</accession>
<dbReference type="HOGENOM" id="CLU_1213257_0_0_10"/>
<evidence type="ECO:0000313" key="2">
    <source>
        <dbReference type="Proteomes" id="UP000006049"/>
    </source>
</evidence>
<keyword evidence="2" id="KW-1185">Reference proteome</keyword>
<dbReference type="KEGG" id="asl:Aeqsu_2513"/>
<gene>
    <name evidence="1" type="ordered locus">Aeqsu_2513</name>
</gene>
<evidence type="ECO:0000313" key="1">
    <source>
        <dbReference type="EMBL" id="AFL81970.1"/>
    </source>
</evidence>
<reference evidence="1 2" key="1">
    <citation type="submission" date="2012-06" db="EMBL/GenBank/DDBJ databases">
        <title>The complete genome of Aequorivita sublithincola DSM 14238.</title>
        <authorList>
            <consortium name="US DOE Joint Genome Institute (JGI-PGF)"/>
            <person name="Lucas S."/>
            <person name="Copeland A."/>
            <person name="Lapidus A."/>
            <person name="Goodwin L."/>
            <person name="Pitluck S."/>
            <person name="Peters L."/>
            <person name="Munk A.C.C."/>
            <person name="Kyrpides N."/>
            <person name="Mavromatis K."/>
            <person name="Pagani I."/>
            <person name="Ivanova N."/>
            <person name="Ovchinnikova G."/>
            <person name="Zeytun A."/>
            <person name="Detter J.C."/>
            <person name="Han C."/>
            <person name="Land M."/>
            <person name="Hauser L."/>
            <person name="Markowitz V."/>
            <person name="Cheng J.-F."/>
            <person name="Hugenholtz P."/>
            <person name="Woyke T."/>
            <person name="Wu D."/>
            <person name="Tindall B."/>
            <person name="Faehnrich R."/>
            <person name="Brambilla E."/>
            <person name="Klenk H.-P."/>
            <person name="Eisen J.A."/>
        </authorList>
    </citation>
    <scope>NUCLEOTIDE SEQUENCE [LARGE SCALE GENOMIC DNA]</scope>
    <source>
        <strain evidence="2">DSM 14238 / LMG 21431 / ACAM 643 / 9-3</strain>
    </source>
</reference>
<proteinExistence type="predicted"/>